<dbReference type="AlphaFoldDB" id="A0A317CEQ3"/>
<dbReference type="Gene3D" id="3.90.400.10">
    <property type="entry name" value="Oligo-1,6-glucosidase, Domain 2"/>
    <property type="match status" value="1"/>
</dbReference>
<accession>A0A317CEQ3</accession>
<evidence type="ECO:0000256" key="3">
    <source>
        <dbReference type="PIRSR" id="PIRSR003059-2"/>
    </source>
</evidence>
<evidence type="ECO:0000256" key="1">
    <source>
        <dbReference type="ARBA" id="ARBA00022676"/>
    </source>
</evidence>
<dbReference type="PANTHER" id="PTHR38784:SF1">
    <property type="entry name" value="SUCROSE PHOSPHORYLASE"/>
    <property type="match status" value="1"/>
</dbReference>
<dbReference type="SUPFAM" id="SSF51445">
    <property type="entry name" value="(Trans)glycosidases"/>
    <property type="match status" value="1"/>
</dbReference>
<comment type="caution">
    <text evidence="6">The sequence shown here is derived from an EMBL/GenBank/DDBJ whole genome shotgun (WGS) entry which is preliminary data.</text>
</comment>
<dbReference type="PIRSF" id="PIRSF003059">
    <property type="entry name" value="Sucrose_phosphorylase"/>
    <property type="match status" value="1"/>
</dbReference>
<dbReference type="OrthoDB" id="9805159at2"/>
<dbReference type="EMBL" id="QGKL01000024">
    <property type="protein sequence ID" value="PWQ97006.1"/>
    <property type="molecule type" value="Genomic_DNA"/>
</dbReference>
<feature type="binding site" evidence="3">
    <location>
        <position position="87"/>
    </location>
    <ligand>
        <name>substrate</name>
    </ligand>
</feature>
<reference evidence="6 7" key="1">
    <citation type="submission" date="2018-05" db="EMBL/GenBank/DDBJ databases">
        <title>Leucothrix arctica sp. nov., isolated from Arctic seawater.</title>
        <authorList>
            <person name="Choi A."/>
            <person name="Baek K."/>
        </authorList>
    </citation>
    <scope>NUCLEOTIDE SEQUENCE [LARGE SCALE GENOMIC DNA]</scope>
    <source>
        <strain evidence="6 7">IMCC9719</strain>
    </source>
</reference>
<dbReference type="Gene3D" id="2.60.40.1180">
    <property type="entry name" value="Golgi alpha-mannosidase II"/>
    <property type="match status" value="1"/>
</dbReference>
<keyword evidence="7" id="KW-1185">Reference proteome</keyword>
<gene>
    <name evidence="6" type="ORF">DKT75_07990</name>
</gene>
<dbReference type="SMART" id="SM00642">
    <property type="entry name" value="Aamy"/>
    <property type="match status" value="1"/>
</dbReference>
<evidence type="ECO:0000313" key="6">
    <source>
        <dbReference type="EMBL" id="PWQ97006.1"/>
    </source>
</evidence>
<dbReference type="InterPro" id="IPR006047">
    <property type="entry name" value="GH13_cat_dom"/>
</dbReference>
<keyword evidence="4" id="KW-0175">Coiled coil</keyword>
<dbReference type="GO" id="GO:0005975">
    <property type="term" value="P:carbohydrate metabolic process"/>
    <property type="evidence" value="ECO:0007669"/>
    <property type="project" value="InterPro"/>
</dbReference>
<feature type="binding site" evidence="3">
    <location>
        <begin position="327"/>
        <end position="328"/>
    </location>
    <ligand>
        <name>substrate</name>
    </ligand>
</feature>
<dbReference type="InterPro" id="IPR033746">
    <property type="entry name" value="GGa_phosphorylase"/>
</dbReference>
<dbReference type="GO" id="GO:0016757">
    <property type="term" value="F:glycosyltransferase activity"/>
    <property type="evidence" value="ECO:0007669"/>
    <property type="project" value="UniProtKB-KW"/>
</dbReference>
<name>A0A317CEQ3_9GAMM</name>
<sequence>MLYTKEQSKELVEKLQERLNHYQEALAKTNFKPKWDEQDVVLISYGDTITSKEEDASLRCLKDFADSWLKDAFNIIHLLPIFPYTSDDGFSVADYRTIRSDLGDWKDVNALGNNFELMFDFVLNHCSRVSLYFADFRSDRDPYRDFFIYEDPKADWSKVVRPRSSPLLTEIPTHDGLRHVWTTFSADQVDLNYRNPNVLLEMIDILFFYLTQGSRITRLDAIAFLWKEVGTNCLHLPQTHEVVKLMRDLVEHACPGAILLTETNVPHEENISYFGDGDEAQMVYQFSLPPLLLHAIHSGTTEYLYDWLKNLSPPPAGCTYFNFTASHDGIGVRPLEGLLPDEELKQLLDDMRAGGAYVSTRRNTDGVDVPYEINVTYYDAFRNPGHQSAPWQVSRFLLSQTVALSLRGIPGVYLHSLLGTPNDHKRVEVTGMTRAINRHQWDIDELSALLEVNESSTSILLNEYTRRIKVRREQPAFHPDAEQMVLDLDDQLLGIMRVSESGQKIVALYNFTKTFRLVNNVVLRALLGSEMNDWIDLLSDQPIAQENGVLKLKPYACHWLTVK</sequence>
<dbReference type="InterPro" id="IPR016377">
    <property type="entry name" value="Sucrose_GGa_phosphorylase-rel"/>
</dbReference>
<feature type="binding site" evidence="3">
    <location>
        <position position="434"/>
    </location>
    <ligand>
        <name>substrate</name>
    </ligand>
</feature>
<keyword evidence="2" id="KW-0808">Transferase</keyword>
<dbReference type="InterPro" id="IPR045857">
    <property type="entry name" value="O16G_dom_2"/>
</dbReference>
<dbReference type="PANTHER" id="PTHR38784">
    <property type="entry name" value="SUCROSE PHOSPHORYLASE"/>
    <property type="match status" value="1"/>
</dbReference>
<evidence type="ECO:0000313" key="7">
    <source>
        <dbReference type="Proteomes" id="UP000245506"/>
    </source>
</evidence>
<dbReference type="Gene3D" id="3.20.20.80">
    <property type="entry name" value="Glycosidases"/>
    <property type="match status" value="1"/>
</dbReference>
<organism evidence="6 7">
    <name type="scientific">Leucothrix arctica</name>
    <dbReference type="NCBI Taxonomy" id="1481894"/>
    <lineage>
        <taxon>Bacteria</taxon>
        <taxon>Pseudomonadati</taxon>
        <taxon>Pseudomonadota</taxon>
        <taxon>Gammaproteobacteria</taxon>
        <taxon>Thiotrichales</taxon>
        <taxon>Thiotrichaceae</taxon>
        <taxon>Leucothrix</taxon>
    </lineage>
</organism>
<dbReference type="InterPro" id="IPR017853">
    <property type="entry name" value="GH"/>
</dbReference>
<keyword evidence="1" id="KW-0328">Glycosyltransferase</keyword>
<feature type="coiled-coil region" evidence="4">
    <location>
        <begin position="5"/>
        <end position="32"/>
    </location>
</feature>
<evidence type="ECO:0000256" key="4">
    <source>
        <dbReference type="SAM" id="Coils"/>
    </source>
</evidence>
<protein>
    <submittedName>
        <fullName evidence="6">Alpha-amylase</fullName>
    </submittedName>
</protein>
<feature type="binding site" evidence="3">
    <location>
        <begin position="218"/>
        <end position="220"/>
    </location>
    <ligand>
        <name>substrate</name>
    </ligand>
</feature>
<feature type="binding site" evidence="3">
    <location>
        <position position="125"/>
    </location>
    <ligand>
        <name>substrate</name>
    </ligand>
</feature>
<dbReference type="Pfam" id="PF00128">
    <property type="entry name" value="Alpha-amylase"/>
    <property type="match status" value="1"/>
</dbReference>
<dbReference type="CDD" id="cd11356">
    <property type="entry name" value="AmyAc_Sucrose_phosphorylase-like_1"/>
    <property type="match status" value="1"/>
</dbReference>
<evidence type="ECO:0000256" key="2">
    <source>
        <dbReference type="ARBA" id="ARBA00022679"/>
    </source>
</evidence>
<dbReference type="InterPro" id="IPR013780">
    <property type="entry name" value="Glyco_hydro_b"/>
</dbReference>
<dbReference type="Proteomes" id="UP000245506">
    <property type="component" value="Unassembled WGS sequence"/>
</dbReference>
<feature type="domain" description="Glycosyl hydrolase family 13 catalytic" evidence="5">
    <location>
        <begin position="39"/>
        <end position="471"/>
    </location>
</feature>
<proteinExistence type="predicted"/>
<evidence type="ECO:0000259" key="5">
    <source>
        <dbReference type="SMART" id="SM00642"/>
    </source>
</evidence>